<dbReference type="Proteomes" id="UP000034164">
    <property type="component" value="Unassembled WGS sequence"/>
</dbReference>
<evidence type="ECO:0000313" key="4">
    <source>
        <dbReference type="EMBL" id="KKZ64992.1"/>
    </source>
</evidence>
<dbReference type="VEuPathDB" id="FungiDB:EMCG_09099"/>
<reference evidence="5" key="1">
    <citation type="journal article" date="2015" name="PLoS Genet.">
        <title>The dynamic genome and transcriptome of the human fungal pathogen Blastomyces and close relative Emmonsia.</title>
        <authorList>
            <person name="Munoz J.F."/>
            <person name="Gauthier G.M."/>
            <person name="Desjardins C.A."/>
            <person name="Gallo J.E."/>
            <person name="Holder J."/>
            <person name="Sullivan T.D."/>
            <person name="Marty A.J."/>
            <person name="Carmen J.C."/>
            <person name="Chen Z."/>
            <person name="Ding L."/>
            <person name="Gujja S."/>
            <person name="Magrini V."/>
            <person name="Misas E."/>
            <person name="Mitreva M."/>
            <person name="Priest M."/>
            <person name="Saif S."/>
            <person name="Whiston E.A."/>
            <person name="Young S."/>
            <person name="Zeng Q."/>
            <person name="Goldman W.E."/>
            <person name="Mardis E.R."/>
            <person name="Taylor J.W."/>
            <person name="McEwen J.G."/>
            <person name="Clay O.K."/>
            <person name="Klein B.S."/>
            <person name="Cuomo C.A."/>
        </authorList>
    </citation>
    <scope>NUCLEOTIDE SEQUENCE [LARGE SCALE GENOMIC DNA]</scope>
    <source>
        <strain evidence="5">UAMH 3008</strain>
    </source>
</reference>
<name>A0A0G2I2Y2_9EURO</name>
<feature type="signal peptide" evidence="3">
    <location>
        <begin position="1"/>
        <end position="25"/>
    </location>
</feature>
<evidence type="ECO:0000256" key="3">
    <source>
        <dbReference type="SAM" id="SignalP"/>
    </source>
</evidence>
<feature type="region of interest" description="Disordered" evidence="1">
    <location>
        <begin position="158"/>
        <end position="202"/>
    </location>
</feature>
<gene>
    <name evidence="4" type="ORF">EMCG_09099</name>
</gene>
<proteinExistence type="predicted"/>
<evidence type="ECO:0000313" key="5">
    <source>
        <dbReference type="Proteomes" id="UP000034164"/>
    </source>
</evidence>
<evidence type="ECO:0000256" key="2">
    <source>
        <dbReference type="SAM" id="Phobius"/>
    </source>
</evidence>
<evidence type="ECO:0000256" key="1">
    <source>
        <dbReference type="SAM" id="MobiDB-lite"/>
    </source>
</evidence>
<keyword evidence="2" id="KW-0472">Membrane</keyword>
<dbReference type="EMBL" id="LCZI01000708">
    <property type="protein sequence ID" value="KKZ64992.1"/>
    <property type="molecule type" value="Genomic_DNA"/>
</dbReference>
<sequence>MPEMPKISVARILMALMLLCHPSIAQFLGLSFLDIVPGLDCLVGYDDNCGELPDGTVPFLVKMCSKGGPKQIDCREVLKNIDPVGTKKDAYCNISSKDSVGPVCFFNGAEYSVNDKNEVKLEASGTRTVDAASSATATSTLLFATATNYGSKTTHKTFFPNTTTSSESSSSSNDDDATRTTDASMITTDSSSMETTLRSTEDVTVTIPPPAASTAANAPPRSASAARGSLMASGVVGSLVVAFLVEICFLVLFDID</sequence>
<feature type="chain" id="PRO_5002545346" evidence="3">
    <location>
        <begin position="26"/>
        <end position="256"/>
    </location>
</feature>
<feature type="compositionally biased region" description="Polar residues" evidence="1">
    <location>
        <begin position="185"/>
        <end position="198"/>
    </location>
</feature>
<dbReference type="OrthoDB" id="4188570at2759"/>
<comment type="caution">
    <text evidence="4">The sequence shown here is derived from an EMBL/GenBank/DDBJ whole genome shotgun (WGS) entry which is preliminary data.</text>
</comment>
<keyword evidence="2" id="KW-1133">Transmembrane helix</keyword>
<dbReference type="AlphaFoldDB" id="A0A0G2I2Y2"/>
<keyword evidence="2" id="KW-0812">Transmembrane</keyword>
<feature type="compositionally biased region" description="Low complexity" evidence="1">
    <location>
        <begin position="158"/>
        <end position="172"/>
    </location>
</feature>
<protein>
    <submittedName>
        <fullName evidence="4">Uncharacterized protein</fullName>
    </submittedName>
</protein>
<accession>A0A0G2I2Y2</accession>
<feature type="transmembrane region" description="Helical" evidence="2">
    <location>
        <begin position="230"/>
        <end position="253"/>
    </location>
</feature>
<keyword evidence="3" id="KW-0732">Signal</keyword>
<organism evidence="4 5">
    <name type="scientific">[Emmonsia] crescens</name>
    <dbReference type="NCBI Taxonomy" id="73230"/>
    <lineage>
        <taxon>Eukaryota</taxon>
        <taxon>Fungi</taxon>
        <taxon>Dikarya</taxon>
        <taxon>Ascomycota</taxon>
        <taxon>Pezizomycotina</taxon>
        <taxon>Eurotiomycetes</taxon>
        <taxon>Eurotiomycetidae</taxon>
        <taxon>Onygenales</taxon>
        <taxon>Ajellomycetaceae</taxon>
        <taxon>Emergomyces</taxon>
    </lineage>
</organism>